<evidence type="ECO:0000313" key="2">
    <source>
        <dbReference type="Proteomes" id="UP000076858"/>
    </source>
</evidence>
<dbReference type="PANTHER" id="PTHR33964">
    <property type="entry name" value="RE45066P-RELATED"/>
    <property type="match status" value="1"/>
</dbReference>
<dbReference type="AlphaFoldDB" id="A0A0P5ZAY4"/>
<dbReference type="Proteomes" id="UP000076858">
    <property type="component" value="Unassembled WGS sequence"/>
</dbReference>
<sequence length="298" mass="33582">MATRQMAIAFFLVVSVHNSVATVAFQSIVSHGCQRDQLHRCVKTAEPLLRNPDYVVPSTISDVSTHCRIGNEFIDCIRGYALICLTSDRRQQQLQIALDEAVKNDEMCSNPNYQADYLKHAPCIKSMATDDGKCRKQLNYLIDQVSALSISNIQICCAHHAFRECMLSATERNCRASLDDRAVQFTKDMFSKSLAFLLKQCEDYVPNSAQCPAAGPTAKEIWETSIPLQDSTRPAFNDFTTRRSNSFVWQQTTFKPWYPGIRGNSLDTPRQQGLFSNARKLTGDVLLFLSILFISVVY</sequence>
<comment type="caution">
    <text evidence="1">The sequence shown here is derived from an EMBL/GenBank/DDBJ whole genome shotgun (WGS) entry which is preliminary data.</text>
</comment>
<keyword evidence="2" id="KW-1185">Reference proteome</keyword>
<organism evidence="1 2">
    <name type="scientific">Daphnia magna</name>
    <dbReference type="NCBI Taxonomy" id="35525"/>
    <lineage>
        <taxon>Eukaryota</taxon>
        <taxon>Metazoa</taxon>
        <taxon>Ecdysozoa</taxon>
        <taxon>Arthropoda</taxon>
        <taxon>Crustacea</taxon>
        <taxon>Branchiopoda</taxon>
        <taxon>Diplostraca</taxon>
        <taxon>Cladocera</taxon>
        <taxon>Anomopoda</taxon>
        <taxon>Daphniidae</taxon>
        <taxon>Daphnia</taxon>
    </lineage>
</organism>
<dbReference type="PANTHER" id="PTHR33964:SF9">
    <property type="match status" value="1"/>
</dbReference>
<reference evidence="1 2" key="1">
    <citation type="submission" date="2016-03" db="EMBL/GenBank/DDBJ databases">
        <title>EvidentialGene: Evidence-directed Construction of Genes on Genomes.</title>
        <authorList>
            <person name="Gilbert D.G."/>
            <person name="Choi J.-H."/>
            <person name="Mockaitis K."/>
            <person name="Colbourne J."/>
            <person name="Pfrender M."/>
        </authorList>
    </citation>
    <scope>NUCLEOTIDE SEQUENCE [LARGE SCALE GENOMIC DNA]</scope>
    <source>
        <strain evidence="1 2">Xinb3</strain>
        <tissue evidence="1">Complete organism</tissue>
    </source>
</reference>
<protein>
    <submittedName>
        <fullName evidence="1">Uncharacterized protein</fullName>
    </submittedName>
</protein>
<gene>
    <name evidence="1" type="ORF">APZ42_026364</name>
</gene>
<evidence type="ECO:0000313" key="1">
    <source>
        <dbReference type="EMBL" id="KZS09524.1"/>
    </source>
</evidence>
<proteinExistence type="predicted"/>
<accession>A0A0P5ZAY4</accession>
<dbReference type="EMBL" id="LRGB01002066">
    <property type="protein sequence ID" value="KZS09524.1"/>
    <property type="molecule type" value="Genomic_DNA"/>
</dbReference>
<dbReference type="OrthoDB" id="10051804at2759"/>
<name>A0A0P5ZAY4_9CRUS</name>